<feature type="compositionally biased region" description="Basic and acidic residues" evidence="1">
    <location>
        <begin position="228"/>
        <end position="250"/>
    </location>
</feature>
<reference evidence="2" key="2">
    <citation type="submission" date="2022-01" db="EMBL/GenBank/DDBJ databases">
        <authorList>
            <person name="Yamashiro T."/>
            <person name="Shiraishi A."/>
            <person name="Satake H."/>
            <person name="Nakayama K."/>
        </authorList>
    </citation>
    <scope>NUCLEOTIDE SEQUENCE</scope>
</reference>
<feature type="compositionally biased region" description="Basic residues" evidence="1">
    <location>
        <begin position="33"/>
        <end position="47"/>
    </location>
</feature>
<evidence type="ECO:0000256" key="1">
    <source>
        <dbReference type="SAM" id="MobiDB-lite"/>
    </source>
</evidence>
<sequence length="279" mass="31440">MYFKYSTGLIPLKKGRGKEAKEGKKTVTPQKPTKPKKKPSKKKQHSLKLTLRKQLTHQANEEAHKQAYSAEFNSQHQIGKTVRDERKRKDGGDTMDGSAVDGNVKVYISKKTQEPFHAVKVFVIPETTQQPPFTPPAPPLPATEIQSTQVPNTEAVKSVVERFTKLEQAVKELKQADHSTAILALIRSQELSEKKDYKDIIEEYVQANVINEVKNFQPNFLPHVVKEAHEKTPPSLGDKPDTSLKKRDRGDDQDDDPSAGSNQDKKTKKRRVNESDGIK</sequence>
<keyword evidence="3" id="KW-1185">Reference proteome</keyword>
<dbReference type="Proteomes" id="UP001151760">
    <property type="component" value="Unassembled WGS sequence"/>
</dbReference>
<accession>A0ABQ5FAF7</accession>
<gene>
    <name evidence="2" type="ORF">Tco_1003828</name>
</gene>
<protein>
    <submittedName>
        <fullName evidence="2">Uncharacterized protein</fullName>
    </submittedName>
</protein>
<reference evidence="2" key="1">
    <citation type="journal article" date="2022" name="Int. J. Mol. Sci.">
        <title>Draft Genome of Tanacetum Coccineum: Genomic Comparison of Closely Related Tanacetum-Family Plants.</title>
        <authorList>
            <person name="Yamashiro T."/>
            <person name="Shiraishi A."/>
            <person name="Nakayama K."/>
            <person name="Satake H."/>
        </authorList>
    </citation>
    <scope>NUCLEOTIDE SEQUENCE</scope>
</reference>
<feature type="region of interest" description="Disordered" evidence="1">
    <location>
        <begin position="228"/>
        <end position="279"/>
    </location>
</feature>
<proteinExistence type="predicted"/>
<comment type="caution">
    <text evidence="2">The sequence shown here is derived from an EMBL/GenBank/DDBJ whole genome shotgun (WGS) entry which is preliminary data.</text>
</comment>
<feature type="region of interest" description="Disordered" evidence="1">
    <location>
        <begin position="68"/>
        <end position="97"/>
    </location>
</feature>
<evidence type="ECO:0000313" key="3">
    <source>
        <dbReference type="Proteomes" id="UP001151760"/>
    </source>
</evidence>
<evidence type="ECO:0000313" key="2">
    <source>
        <dbReference type="EMBL" id="GJT60295.1"/>
    </source>
</evidence>
<feature type="region of interest" description="Disordered" evidence="1">
    <location>
        <begin position="1"/>
        <end position="47"/>
    </location>
</feature>
<organism evidence="2 3">
    <name type="scientific">Tanacetum coccineum</name>
    <dbReference type="NCBI Taxonomy" id="301880"/>
    <lineage>
        <taxon>Eukaryota</taxon>
        <taxon>Viridiplantae</taxon>
        <taxon>Streptophyta</taxon>
        <taxon>Embryophyta</taxon>
        <taxon>Tracheophyta</taxon>
        <taxon>Spermatophyta</taxon>
        <taxon>Magnoliopsida</taxon>
        <taxon>eudicotyledons</taxon>
        <taxon>Gunneridae</taxon>
        <taxon>Pentapetalae</taxon>
        <taxon>asterids</taxon>
        <taxon>campanulids</taxon>
        <taxon>Asterales</taxon>
        <taxon>Asteraceae</taxon>
        <taxon>Asteroideae</taxon>
        <taxon>Anthemideae</taxon>
        <taxon>Anthemidinae</taxon>
        <taxon>Tanacetum</taxon>
    </lineage>
</organism>
<name>A0ABQ5FAF7_9ASTR</name>
<dbReference type="EMBL" id="BQNB010017187">
    <property type="protein sequence ID" value="GJT60295.1"/>
    <property type="molecule type" value="Genomic_DNA"/>
</dbReference>
<feature type="compositionally biased region" description="Basic and acidic residues" evidence="1">
    <location>
        <begin position="81"/>
        <end position="92"/>
    </location>
</feature>